<evidence type="ECO:0000256" key="1">
    <source>
        <dbReference type="SAM" id="SignalP"/>
    </source>
</evidence>
<feature type="signal peptide" evidence="1">
    <location>
        <begin position="1"/>
        <end position="37"/>
    </location>
</feature>
<proteinExistence type="predicted"/>
<reference evidence="2 3" key="1">
    <citation type="submission" date="2016-10" db="EMBL/GenBank/DDBJ databases">
        <title>Genome sequence of Streptomyces sp. MUSC 93.</title>
        <authorList>
            <person name="Lee L.-H."/>
            <person name="Ser H.-L."/>
            <person name="Law J.W.-F."/>
        </authorList>
    </citation>
    <scope>NUCLEOTIDE SEQUENCE [LARGE SCALE GENOMIC DNA]</scope>
    <source>
        <strain evidence="2 3">MUSC 93</strain>
    </source>
</reference>
<evidence type="ECO:0000313" key="3">
    <source>
        <dbReference type="Proteomes" id="UP000179935"/>
    </source>
</evidence>
<dbReference type="EMBL" id="MLYP01000050">
    <property type="protein sequence ID" value="OIJ89531.1"/>
    <property type="molecule type" value="Genomic_DNA"/>
</dbReference>
<dbReference type="RefSeq" id="WP_071367677.1">
    <property type="nucleotide sequence ID" value="NZ_MLYP01000050.1"/>
</dbReference>
<dbReference type="STRING" id="1428652.BIV24_19655"/>
<protein>
    <recommendedName>
        <fullName evidence="4">Lipoprotein</fullName>
    </recommendedName>
</protein>
<keyword evidence="3" id="KW-1185">Reference proteome</keyword>
<organism evidence="2 3">
    <name type="scientific">Streptomyces colonosanans</name>
    <dbReference type="NCBI Taxonomy" id="1428652"/>
    <lineage>
        <taxon>Bacteria</taxon>
        <taxon>Bacillati</taxon>
        <taxon>Actinomycetota</taxon>
        <taxon>Actinomycetes</taxon>
        <taxon>Kitasatosporales</taxon>
        <taxon>Streptomycetaceae</taxon>
        <taxon>Streptomyces</taxon>
    </lineage>
</organism>
<keyword evidence="1" id="KW-0732">Signal</keyword>
<name>A0A1S2P766_9ACTN</name>
<dbReference type="PROSITE" id="PS51318">
    <property type="entry name" value="TAT"/>
    <property type="match status" value="1"/>
</dbReference>
<gene>
    <name evidence="2" type="ORF">BIV24_19655</name>
</gene>
<dbReference type="InterPro" id="IPR006311">
    <property type="entry name" value="TAT_signal"/>
</dbReference>
<dbReference type="AlphaFoldDB" id="A0A1S2P766"/>
<dbReference type="Proteomes" id="UP000179935">
    <property type="component" value="Unassembled WGS sequence"/>
</dbReference>
<feature type="chain" id="PRO_5010222456" description="Lipoprotein" evidence="1">
    <location>
        <begin position="38"/>
        <end position="179"/>
    </location>
</feature>
<accession>A0A1S2P766</accession>
<sequence>MSLAPHSRTPLHRRSLLLASAAGAALLAGCSSTPDSAATGRSVTVADRARARAARDSAALAERYAAVISAHPALATRLRPLRAEVLRHAQAFGGGVDAQASLSATPKASASTSVSASPPPLPVPADPKAALVGLAAAERTLTDRRTRALLRVPGELARLMASVAAAGAAHAYLLTEGTK</sequence>
<comment type="caution">
    <text evidence="2">The sequence shown here is derived from an EMBL/GenBank/DDBJ whole genome shotgun (WGS) entry which is preliminary data.</text>
</comment>
<evidence type="ECO:0000313" key="2">
    <source>
        <dbReference type="EMBL" id="OIJ89531.1"/>
    </source>
</evidence>
<evidence type="ECO:0008006" key="4">
    <source>
        <dbReference type="Google" id="ProtNLM"/>
    </source>
</evidence>